<dbReference type="Proteomes" id="UP000275281">
    <property type="component" value="Unassembled WGS sequence"/>
</dbReference>
<feature type="transmembrane region" description="Helical" evidence="1">
    <location>
        <begin position="151"/>
        <end position="170"/>
    </location>
</feature>
<evidence type="ECO:0000313" key="3">
    <source>
        <dbReference type="EMBL" id="RPJ66464.1"/>
    </source>
</evidence>
<dbReference type="PANTHER" id="PTHR36927">
    <property type="entry name" value="BLR4337 PROTEIN"/>
    <property type="match status" value="1"/>
</dbReference>
<reference evidence="3 4" key="1">
    <citation type="submission" date="2018-11" db="EMBL/GenBank/DDBJ databases">
        <authorList>
            <person name="Ye M.-Q."/>
            <person name="Du Z.-J."/>
        </authorList>
    </citation>
    <scope>NUCLEOTIDE SEQUENCE [LARGE SCALE GENOMIC DNA]</scope>
    <source>
        <strain evidence="3 4">U0105</strain>
    </source>
</reference>
<dbReference type="EMBL" id="RPOK01000003">
    <property type="protein sequence ID" value="RPJ66464.1"/>
    <property type="molecule type" value="Genomic_DNA"/>
</dbReference>
<dbReference type="RefSeq" id="WP_124027822.1">
    <property type="nucleotide sequence ID" value="NZ_JBHRSN010000006.1"/>
</dbReference>
<evidence type="ECO:0000313" key="4">
    <source>
        <dbReference type="Proteomes" id="UP000275281"/>
    </source>
</evidence>
<keyword evidence="1" id="KW-0472">Membrane</keyword>
<dbReference type="Pfam" id="PF01757">
    <property type="entry name" value="Acyl_transf_3"/>
    <property type="match status" value="1"/>
</dbReference>
<feature type="transmembrane region" description="Helical" evidence="1">
    <location>
        <begin position="360"/>
        <end position="379"/>
    </location>
</feature>
<evidence type="ECO:0000259" key="2">
    <source>
        <dbReference type="Pfam" id="PF01757"/>
    </source>
</evidence>
<keyword evidence="1" id="KW-0812">Transmembrane</keyword>
<dbReference type="OrthoDB" id="341887at2"/>
<sequence length="399" mass="45119">MTNSTSPKRIDYLDASRAFALILGIVFHASLSFIPVFIGWAVMDVSTSWITAIFATISHSFRLELFFLIAGFFSHMTFHRDGSKRFLKSRVIRIAIPLIIGWFILRPLIVSGFTMGGQSLRGEIDITSSLMAGLTDLQSFPTGFLVGTHLWFLYYLLLITAVTLVCRAILRTSKKVSDKLTGATDTAISWLLQSPFALAAMALPIACCLWFMDSWGMDTPDKSLSPHWPVLLIYGGFFVLGWMLHRQPVLLDKWACLSWKKLVVALVSVISSVVLMDFQMQVAHPHYDFIKAGFVVCYAVMMMALVLLTLGLFQRVLNQPNKIVRYLADASYWMYLIHLPVVIFLQVVVAEWSFHWSVKWLGITITTVILSLFIYDLLVRNTFIGATLNGRRKPRAMIN</sequence>
<name>A0A3N5Z720_9ALTE</name>
<dbReference type="PANTHER" id="PTHR36927:SF1">
    <property type="entry name" value="MDO-LIKE PROTEIN"/>
    <property type="match status" value="1"/>
</dbReference>
<dbReference type="InterPro" id="IPR002656">
    <property type="entry name" value="Acyl_transf_3_dom"/>
</dbReference>
<keyword evidence="4" id="KW-1185">Reference proteome</keyword>
<dbReference type="GO" id="GO:0016747">
    <property type="term" value="F:acyltransferase activity, transferring groups other than amino-acyl groups"/>
    <property type="evidence" value="ECO:0007669"/>
    <property type="project" value="InterPro"/>
</dbReference>
<accession>A0A3N5Z720</accession>
<gene>
    <name evidence="3" type="ORF">DRW07_10235</name>
</gene>
<keyword evidence="1" id="KW-1133">Transmembrane helix</keyword>
<protein>
    <recommendedName>
        <fullName evidence="2">Acyltransferase 3 domain-containing protein</fullName>
    </recommendedName>
</protein>
<feature type="transmembrane region" description="Helical" evidence="1">
    <location>
        <begin position="190"/>
        <end position="212"/>
    </location>
</feature>
<comment type="caution">
    <text evidence="3">The sequence shown here is derived from an EMBL/GenBank/DDBJ whole genome shotgun (WGS) entry which is preliminary data.</text>
</comment>
<proteinExistence type="predicted"/>
<feature type="transmembrane region" description="Helical" evidence="1">
    <location>
        <begin position="224"/>
        <end position="242"/>
    </location>
</feature>
<dbReference type="InterPro" id="IPR050623">
    <property type="entry name" value="Glucan_succinyl_AcylTrfase"/>
</dbReference>
<organism evidence="3 4">
    <name type="scientific">Alteromonas sediminis</name>
    <dbReference type="NCBI Taxonomy" id="2259342"/>
    <lineage>
        <taxon>Bacteria</taxon>
        <taxon>Pseudomonadati</taxon>
        <taxon>Pseudomonadota</taxon>
        <taxon>Gammaproteobacteria</taxon>
        <taxon>Alteromonadales</taxon>
        <taxon>Alteromonadaceae</taxon>
        <taxon>Alteromonas/Salinimonas group</taxon>
        <taxon>Alteromonas</taxon>
    </lineage>
</organism>
<feature type="transmembrane region" description="Helical" evidence="1">
    <location>
        <begin position="94"/>
        <end position="113"/>
    </location>
</feature>
<feature type="transmembrane region" description="Helical" evidence="1">
    <location>
        <begin position="21"/>
        <end position="43"/>
    </location>
</feature>
<feature type="transmembrane region" description="Helical" evidence="1">
    <location>
        <begin position="333"/>
        <end position="354"/>
    </location>
</feature>
<feature type="transmembrane region" description="Helical" evidence="1">
    <location>
        <begin position="262"/>
        <end position="280"/>
    </location>
</feature>
<dbReference type="AlphaFoldDB" id="A0A3N5Z720"/>
<evidence type="ECO:0000256" key="1">
    <source>
        <dbReference type="SAM" id="Phobius"/>
    </source>
</evidence>
<feature type="transmembrane region" description="Helical" evidence="1">
    <location>
        <begin position="49"/>
        <end position="73"/>
    </location>
</feature>
<feature type="transmembrane region" description="Helical" evidence="1">
    <location>
        <begin position="292"/>
        <end position="313"/>
    </location>
</feature>
<feature type="domain" description="Acyltransferase 3" evidence="2">
    <location>
        <begin position="11"/>
        <end position="375"/>
    </location>
</feature>